<evidence type="ECO:0000313" key="3">
    <source>
        <dbReference type="Proteomes" id="UP000006352"/>
    </source>
</evidence>
<keyword evidence="1" id="KW-0175">Coiled coil</keyword>
<proteinExistence type="predicted"/>
<dbReference type="InParanoid" id="J4IAF9"/>
<evidence type="ECO:0000313" key="2">
    <source>
        <dbReference type="EMBL" id="CCM02841.1"/>
    </source>
</evidence>
<dbReference type="Proteomes" id="UP000006352">
    <property type="component" value="Unassembled WGS sequence"/>
</dbReference>
<name>J4IAF9_9APHY</name>
<dbReference type="AlphaFoldDB" id="J4IAF9"/>
<reference evidence="2 3" key="1">
    <citation type="journal article" date="2012" name="Appl. Environ. Microbiol.">
        <title>Short-read sequencing for genomic analysis of the brown rot fungus Fibroporia radiculosa.</title>
        <authorList>
            <person name="Tang J.D."/>
            <person name="Perkins A.D."/>
            <person name="Sonstegard T.S."/>
            <person name="Schroeder S.G."/>
            <person name="Burgess S.C."/>
            <person name="Diehl S.V."/>
        </authorList>
    </citation>
    <scope>NUCLEOTIDE SEQUENCE [LARGE SCALE GENOMIC DNA]</scope>
    <source>
        <strain evidence="2 3">TFFH 294</strain>
    </source>
</reference>
<sequence>MATSLLQRLRPVRPLRTLHPRPRHNSHSAGPRHVHFYSDLVPGMIPVALLGSAVYLGLRLAQSSMSHEKYLEEALERVTQLEAEVDALRNAQAGRALITSPSSEAKSRWRLW</sequence>
<organism evidence="2 3">
    <name type="scientific">Fibroporia radiculosa</name>
    <dbReference type="NCBI Taxonomy" id="599839"/>
    <lineage>
        <taxon>Eukaryota</taxon>
        <taxon>Fungi</taxon>
        <taxon>Dikarya</taxon>
        <taxon>Basidiomycota</taxon>
        <taxon>Agaricomycotina</taxon>
        <taxon>Agaricomycetes</taxon>
        <taxon>Polyporales</taxon>
        <taxon>Fibroporiaceae</taxon>
        <taxon>Fibroporia</taxon>
    </lineage>
</organism>
<protein>
    <submittedName>
        <fullName evidence="2">Uncharacterized protein</fullName>
    </submittedName>
</protein>
<gene>
    <name evidence="2" type="ORF">FIBRA_04953</name>
</gene>
<keyword evidence="3" id="KW-1185">Reference proteome</keyword>
<accession>J4IAF9</accession>
<dbReference type="RefSeq" id="XP_012182124.1">
    <property type="nucleotide sequence ID" value="XM_012326734.1"/>
</dbReference>
<dbReference type="HOGENOM" id="CLU_152123_1_0_1"/>
<feature type="coiled-coil region" evidence="1">
    <location>
        <begin position="64"/>
        <end position="91"/>
    </location>
</feature>
<dbReference type="OrthoDB" id="3359404at2759"/>
<dbReference type="GeneID" id="24097752"/>
<dbReference type="EMBL" id="HE797094">
    <property type="protein sequence ID" value="CCM02841.1"/>
    <property type="molecule type" value="Genomic_DNA"/>
</dbReference>
<evidence type="ECO:0000256" key="1">
    <source>
        <dbReference type="SAM" id="Coils"/>
    </source>
</evidence>